<dbReference type="InterPro" id="IPR007395">
    <property type="entry name" value="Zn_peptidase_2"/>
</dbReference>
<name>A0A2D0NI73_FLAN2</name>
<evidence type="ECO:0000256" key="1">
    <source>
        <dbReference type="SAM" id="Phobius"/>
    </source>
</evidence>
<feature type="transmembrane region" description="Helical" evidence="1">
    <location>
        <begin position="202"/>
        <end position="226"/>
    </location>
</feature>
<keyword evidence="1" id="KW-0812">Transmembrane</keyword>
<feature type="transmembrane region" description="Helical" evidence="1">
    <location>
        <begin position="152"/>
        <end position="173"/>
    </location>
</feature>
<dbReference type="OrthoDB" id="9784298at2"/>
<evidence type="ECO:0008006" key="4">
    <source>
        <dbReference type="Google" id="ProtNLM"/>
    </source>
</evidence>
<keyword evidence="1" id="KW-1133">Transmembrane helix</keyword>
<dbReference type="AlphaFoldDB" id="A0A2D0NI73"/>
<feature type="transmembrane region" description="Helical" evidence="1">
    <location>
        <begin position="6"/>
        <end position="27"/>
    </location>
</feature>
<dbReference type="EMBL" id="PDUD01000003">
    <property type="protein sequence ID" value="PHN08080.1"/>
    <property type="molecule type" value="Genomic_DNA"/>
</dbReference>
<gene>
    <name evidence="2" type="ORF">CRP01_03430</name>
</gene>
<keyword evidence="1" id="KW-0472">Membrane</keyword>
<dbReference type="RefSeq" id="WP_099148599.1">
    <property type="nucleotide sequence ID" value="NZ_PDUD01000003.1"/>
</dbReference>
<dbReference type="Proteomes" id="UP000223913">
    <property type="component" value="Unassembled WGS sequence"/>
</dbReference>
<reference evidence="2 3" key="1">
    <citation type="submission" date="2017-10" db="EMBL/GenBank/DDBJ databases">
        <title>The draft genome sequence of Lewinella nigricans NBRC 102662.</title>
        <authorList>
            <person name="Wang K."/>
        </authorList>
    </citation>
    <scope>NUCLEOTIDE SEQUENCE [LARGE SCALE GENOMIC DNA]</scope>
    <source>
        <strain evidence="2 3">NBRC 102662</strain>
    </source>
</reference>
<proteinExistence type="predicted"/>
<organism evidence="2 3">
    <name type="scientific">Flavilitoribacter nigricans (strain ATCC 23147 / DSM 23189 / NBRC 102662 / NCIMB 1420 / SS-2)</name>
    <name type="common">Lewinella nigricans</name>
    <dbReference type="NCBI Taxonomy" id="1122177"/>
    <lineage>
        <taxon>Bacteria</taxon>
        <taxon>Pseudomonadati</taxon>
        <taxon>Bacteroidota</taxon>
        <taxon>Saprospiria</taxon>
        <taxon>Saprospirales</taxon>
        <taxon>Lewinellaceae</taxon>
        <taxon>Flavilitoribacter</taxon>
    </lineage>
</organism>
<sequence length="233" mass="25171">MFSGPYMIYIVLTGIFSLIGAAVSNRLRSKFAHYSKIPLSNGMSGRDVAQAMLDAYGIGDVQITQGQGFLTDHYNPLKKTVTLSPEVYNGRNISAAAVAAHECGHAVQHAKSYAWLKLRSAIVPVVQFAARAQQVLLLFAIGSISMGGGQTLLLITIAAFAITTAFSLITLPVEFDASKRALAWLESSNITRGAEQEGAKDALWWAAMTYVVAALSSLVILIWLILRYMGSRD</sequence>
<dbReference type="Pfam" id="PF04298">
    <property type="entry name" value="Zn_peptidase_2"/>
    <property type="match status" value="1"/>
</dbReference>
<dbReference type="PANTHER" id="PTHR36434:SF1">
    <property type="entry name" value="MEMBRANE PROTEASE YUGP-RELATED"/>
    <property type="match status" value="1"/>
</dbReference>
<evidence type="ECO:0000313" key="2">
    <source>
        <dbReference type="EMBL" id="PHN08080.1"/>
    </source>
</evidence>
<dbReference type="PANTHER" id="PTHR36434">
    <property type="entry name" value="MEMBRANE PROTEASE YUGP-RELATED"/>
    <property type="match status" value="1"/>
</dbReference>
<protein>
    <recommendedName>
        <fullName evidence="4">Zinc metallopeptidase</fullName>
    </recommendedName>
</protein>
<evidence type="ECO:0000313" key="3">
    <source>
        <dbReference type="Proteomes" id="UP000223913"/>
    </source>
</evidence>
<accession>A0A2D0NI73</accession>
<comment type="caution">
    <text evidence="2">The sequence shown here is derived from an EMBL/GenBank/DDBJ whole genome shotgun (WGS) entry which is preliminary data.</text>
</comment>
<keyword evidence="3" id="KW-1185">Reference proteome</keyword>